<evidence type="ECO:0000313" key="2">
    <source>
        <dbReference type="Proteomes" id="UP000675881"/>
    </source>
</evidence>
<accession>A0A7R8HBW0</accession>
<proteinExistence type="predicted"/>
<organism evidence="1 2">
    <name type="scientific">Lepeophtheirus salmonis</name>
    <name type="common">Salmon louse</name>
    <name type="synonym">Caligus salmonis</name>
    <dbReference type="NCBI Taxonomy" id="72036"/>
    <lineage>
        <taxon>Eukaryota</taxon>
        <taxon>Metazoa</taxon>
        <taxon>Ecdysozoa</taxon>
        <taxon>Arthropoda</taxon>
        <taxon>Crustacea</taxon>
        <taxon>Multicrustacea</taxon>
        <taxon>Hexanauplia</taxon>
        <taxon>Copepoda</taxon>
        <taxon>Siphonostomatoida</taxon>
        <taxon>Caligidae</taxon>
        <taxon>Lepeophtheirus</taxon>
    </lineage>
</organism>
<dbReference type="AlphaFoldDB" id="A0A7R8HBW0"/>
<dbReference type="EMBL" id="HG994586">
    <property type="protein sequence ID" value="CAF3002021.1"/>
    <property type="molecule type" value="Genomic_DNA"/>
</dbReference>
<dbReference type="Pfam" id="PF06522">
    <property type="entry name" value="B12D"/>
    <property type="match status" value="1"/>
</dbReference>
<keyword evidence="2" id="KW-1185">Reference proteome</keyword>
<reference evidence="1" key="1">
    <citation type="submission" date="2021-02" db="EMBL/GenBank/DDBJ databases">
        <authorList>
            <person name="Bekaert M."/>
        </authorList>
    </citation>
    <scope>NUCLEOTIDE SEQUENCE</scope>
    <source>
        <strain evidence="1">IoA-00</strain>
    </source>
</reference>
<gene>
    <name evidence="1" type="ORF">LSAA_13138</name>
</gene>
<sequence length="111" mass="12966">MLGAFLRRTTMAGFSRKYHDQRMVQNRPPPGLTWASLKRHNSLMPLFIIMATGGCVVVAHCFRLIFLSPDEQDLENNTPFKLISVFDRERKSLAPRYKTMTEEEGEHYKYE</sequence>
<dbReference type="Proteomes" id="UP000675881">
    <property type="component" value="Chromosome 7"/>
</dbReference>
<protein>
    <submittedName>
        <fullName evidence="1">(salmon louse) hypothetical protein</fullName>
    </submittedName>
</protein>
<name>A0A7R8HBW0_LEPSM</name>
<dbReference type="InterPro" id="IPR010530">
    <property type="entry name" value="B12D"/>
</dbReference>
<evidence type="ECO:0000313" key="1">
    <source>
        <dbReference type="EMBL" id="CAF3002021.1"/>
    </source>
</evidence>